<sequence>MISSRIHIILILLFASSITHAQRKERHILSRFSEADVASSLIPRADWKPFPQTAAEWQTRLPDSLRQQLIKKGENWLGKDWPAISASLLLTSTRTGDRTEYSNFQAKRRAHLMSLVWAEAIEGKGRFAEDIMNGVWSTCEETYWGIPVHLYLQKARLGLPDVEEPTVDLVSAETAVMLSLTDYLVGPVLESKSKLLRPRIQYELNRRVLKPMETARYGYLGNVDDKPVNNWNPWIISNWQLTNLLMEKDEARRVKNLHYSMLLLDNYLNSLGDDGGCDEGPSYWFVAGGSTFDALEVLNQATKGKVNVYQEPLIRNMAAYIYKTHIAGNYFINTADASPTIQVDAPFLYRIGKAVNDPQLVQLATWFYSRSSQPISGETNTKQRALFDWLSLPEMAKVVTSSSNLKAPDLSSVWFADIQLMGARTSNDRLYVASHGGHNNESHNHNDVGDFIIYANSTPVIIDAGSGTYTAKTFSAERYNSWYNTSPYHNLPTINGIPQSAGRKFEATNVVYTHPANTTDLRMDIETAYPPTTTLKKWTRTIKTTPKNTIEIGDEYTATAPLKSLSQTFMTICTVNTSQPGKLIFEQVGGKKVSLEYDATKWKVSVEKLPLDQSDDKIFRQKWQVQDIFRILLTNQSLAAQDKFRYVVSTVN</sequence>
<gene>
    <name evidence="3" type="ORF">H3H32_25965</name>
</gene>
<dbReference type="RefSeq" id="WP_182458663.1">
    <property type="nucleotide sequence ID" value="NZ_CP059732.1"/>
</dbReference>
<protein>
    <submittedName>
        <fullName evidence="3">Heparinase II/III family protein</fullName>
    </submittedName>
</protein>
<evidence type="ECO:0000313" key="3">
    <source>
        <dbReference type="EMBL" id="QMW01381.1"/>
    </source>
</evidence>
<reference evidence="3 4" key="1">
    <citation type="submission" date="2020-07" db="EMBL/GenBank/DDBJ databases">
        <title>Spirosoma foliorum sp. nov., isolated from the leaves on the Nejang mountain Korea, Republic of.</title>
        <authorList>
            <person name="Ho H."/>
            <person name="Lee Y.-J."/>
            <person name="Nurcahyanto D.-A."/>
            <person name="Kim S.-G."/>
        </authorList>
    </citation>
    <scope>NUCLEOTIDE SEQUENCE [LARGE SCALE GENOMIC DNA]</scope>
    <source>
        <strain evidence="3 4">PL0136</strain>
    </source>
</reference>
<evidence type="ECO:0000259" key="2">
    <source>
        <dbReference type="Pfam" id="PF07940"/>
    </source>
</evidence>
<dbReference type="Gene3D" id="1.50.10.100">
    <property type="entry name" value="Chondroitin AC/alginate lyase"/>
    <property type="match status" value="1"/>
</dbReference>
<dbReference type="InterPro" id="IPR012480">
    <property type="entry name" value="Hepar_II_III_C"/>
</dbReference>
<dbReference type="KEGG" id="sfol:H3H32_25965"/>
<dbReference type="Proteomes" id="UP000515369">
    <property type="component" value="Chromosome"/>
</dbReference>
<feature type="domain" description="Heparinase II/III-like C-terminal" evidence="2">
    <location>
        <begin position="432"/>
        <end position="553"/>
    </location>
</feature>
<evidence type="ECO:0000313" key="4">
    <source>
        <dbReference type="Proteomes" id="UP000515369"/>
    </source>
</evidence>
<proteinExistence type="predicted"/>
<keyword evidence="4" id="KW-1185">Reference proteome</keyword>
<dbReference type="EMBL" id="CP059732">
    <property type="protein sequence ID" value="QMW01381.1"/>
    <property type="molecule type" value="Genomic_DNA"/>
</dbReference>
<dbReference type="Gene3D" id="2.70.98.70">
    <property type="match status" value="1"/>
</dbReference>
<dbReference type="Pfam" id="PF07940">
    <property type="entry name" value="Hepar_II_III_C"/>
    <property type="match status" value="1"/>
</dbReference>
<dbReference type="GO" id="GO:0016829">
    <property type="term" value="F:lyase activity"/>
    <property type="evidence" value="ECO:0007669"/>
    <property type="project" value="InterPro"/>
</dbReference>
<organism evidence="3 4">
    <name type="scientific">Spirosoma foliorum</name>
    <dbReference type="NCBI Taxonomy" id="2710596"/>
    <lineage>
        <taxon>Bacteria</taxon>
        <taxon>Pseudomonadati</taxon>
        <taxon>Bacteroidota</taxon>
        <taxon>Cytophagia</taxon>
        <taxon>Cytophagales</taxon>
        <taxon>Cytophagaceae</taxon>
        <taxon>Spirosoma</taxon>
    </lineage>
</organism>
<evidence type="ECO:0000256" key="1">
    <source>
        <dbReference type="ARBA" id="ARBA00004196"/>
    </source>
</evidence>
<accession>A0A7G5GR89</accession>
<comment type="subcellular location">
    <subcellularLocation>
        <location evidence="1">Cell envelope</location>
    </subcellularLocation>
</comment>
<dbReference type="GO" id="GO:0030313">
    <property type="term" value="C:cell envelope"/>
    <property type="evidence" value="ECO:0007669"/>
    <property type="project" value="UniProtKB-SubCell"/>
</dbReference>
<dbReference type="InterPro" id="IPR008929">
    <property type="entry name" value="Chondroitin_lyas"/>
</dbReference>
<name>A0A7G5GR89_9BACT</name>
<dbReference type="AlphaFoldDB" id="A0A7G5GR89"/>